<organism evidence="2 3">
    <name type="scientific">Nocardia goodfellowii</name>
    <dbReference type="NCBI Taxonomy" id="882446"/>
    <lineage>
        <taxon>Bacteria</taxon>
        <taxon>Bacillati</taxon>
        <taxon>Actinomycetota</taxon>
        <taxon>Actinomycetes</taxon>
        <taxon>Mycobacteriales</taxon>
        <taxon>Nocardiaceae</taxon>
        <taxon>Nocardia</taxon>
    </lineage>
</organism>
<dbReference type="RefSeq" id="WP_209896478.1">
    <property type="nucleotide sequence ID" value="NZ_JAGGMR010000001.1"/>
</dbReference>
<dbReference type="Proteomes" id="UP001519325">
    <property type="component" value="Unassembled WGS sequence"/>
</dbReference>
<gene>
    <name evidence="2" type="ORF">BJ987_006089</name>
</gene>
<dbReference type="InterPro" id="IPR029068">
    <property type="entry name" value="Glyas_Bleomycin-R_OHBP_Dase"/>
</dbReference>
<dbReference type="Gene3D" id="3.10.180.10">
    <property type="entry name" value="2,3-Dihydroxybiphenyl 1,2-Dioxygenase, domain 1"/>
    <property type="match status" value="1"/>
</dbReference>
<accession>A0ABS4QNA6</accession>
<dbReference type="PROSITE" id="PS51819">
    <property type="entry name" value="VOC"/>
    <property type="match status" value="1"/>
</dbReference>
<reference evidence="2 3" key="1">
    <citation type="submission" date="2021-03" db="EMBL/GenBank/DDBJ databases">
        <title>Sequencing the genomes of 1000 actinobacteria strains.</title>
        <authorList>
            <person name="Klenk H.-P."/>
        </authorList>
    </citation>
    <scope>NUCLEOTIDE SEQUENCE [LARGE SCALE GENOMIC DNA]</scope>
    <source>
        <strain evidence="2 3">DSM 45516</strain>
    </source>
</reference>
<dbReference type="GO" id="GO:0016829">
    <property type="term" value="F:lyase activity"/>
    <property type="evidence" value="ECO:0007669"/>
    <property type="project" value="UniProtKB-KW"/>
</dbReference>
<evidence type="ECO:0000313" key="2">
    <source>
        <dbReference type="EMBL" id="MBP2193188.1"/>
    </source>
</evidence>
<dbReference type="InterPro" id="IPR037523">
    <property type="entry name" value="VOC_core"/>
</dbReference>
<dbReference type="EMBL" id="JAGGMR010000001">
    <property type="protein sequence ID" value="MBP2193188.1"/>
    <property type="molecule type" value="Genomic_DNA"/>
</dbReference>
<dbReference type="Pfam" id="PF00903">
    <property type="entry name" value="Glyoxalase"/>
    <property type="match status" value="1"/>
</dbReference>
<dbReference type="SUPFAM" id="SSF54593">
    <property type="entry name" value="Glyoxalase/Bleomycin resistance protein/Dihydroxybiphenyl dioxygenase"/>
    <property type="match status" value="1"/>
</dbReference>
<dbReference type="InterPro" id="IPR004360">
    <property type="entry name" value="Glyas_Fos-R_dOase_dom"/>
</dbReference>
<sequence>MSGTSCGITGVEAYALLVHDLDEALGFYCGVLGCTRRDDLEARPSVSVSVSPPAQPHVRIVLHSPGTDPATAPADRQTIADLMTRGILARRLVFGTDNCAATFERLEAAGAEVLQEPIARPDGARDCAFFDPSGNLLRFTESRSV</sequence>
<proteinExistence type="predicted"/>
<name>A0ABS4QNA6_9NOCA</name>
<evidence type="ECO:0000259" key="1">
    <source>
        <dbReference type="PROSITE" id="PS51819"/>
    </source>
</evidence>
<keyword evidence="3" id="KW-1185">Reference proteome</keyword>
<keyword evidence="2" id="KW-0456">Lyase</keyword>
<comment type="caution">
    <text evidence="2">The sequence shown here is derived from an EMBL/GenBank/DDBJ whole genome shotgun (WGS) entry which is preliminary data.</text>
</comment>
<evidence type="ECO:0000313" key="3">
    <source>
        <dbReference type="Proteomes" id="UP001519325"/>
    </source>
</evidence>
<feature type="domain" description="VOC" evidence="1">
    <location>
        <begin position="10"/>
        <end position="142"/>
    </location>
</feature>
<protein>
    <submittedName>
        <fullName evidence="2">Enzyme related to lactoylglutathione lyase</fullName>
    </submittedName>
</protein>